<comment type="similarity">
    <text evidence="1 4">Belongs to the UDP-glycosyltransferase family.</text>
</comment>
<dbReference type="InterPro" id="IPR050271">
    <property type="entry name" value="UDP-glycosyltransferase"/>
</dbReference>
<keyword evidence="5" id="KW-0732">Signal</keyword>
<dbReference type="InterPro" id="IPR035595">
    <property type="entry name" value="UDP_glycos_trans_CS"/>
</dbReference>
<dbReference type="Pfam" id="PF00201">
    <property type="entry name" value="UDPGT"/>
    <property type="match status" value="1"/>
</dbReference>
<sequence>MNLKIFLVLSLGLLALQNNVSAENILFFMGVTNYSHRISIWPLVEKLAELGHNITFMSAHPPRALANPKVHEFVSKGLQKGIASFVSTNLIEMRSKVGSARMWDGLFDLTLEANTFMAQEKEFREWLESSSYDLVFVDALGCDFAVGLAYKFKATYAIISTTAPYTMWQYDTIGAPAETSWLPDMQLFPPEDMGLWDRIWNTLNPILWTWQRHHIFYPQIEKLLREDLGIKDMPGLRELEANVSLVLANTHYSDDYARSHPPLVVPVGGMQCFQPSKPASKEMEAFMNNTGRDGFIYVSFGSAVQIPHMSAEQRNIFFTAMRTAKTNFFLKWSGDIPKDLPKNVFTASWVPQQTILAHPNVRGFITHGGLLGIQEAMFAGVPMIVVPVFGEQDYNAHKLHNLRRGIKIELRNLRQEGLDNAISSILTDPSYKKNMEEASRLFKDRPENPIDTAVWWTQYIIRNGPVSALRPLGIKQSWYRRRSLDVWFIIFTVTVLLLLLSIKIIFKVFCRTRSKPEARNLSKKRN</sequence>
<feature type="transmembrane region" description="Helical" evidence="5">
    <location>
        <begin position="486"/>
        <end position="506"/>
    </location>
</feature>
<comment type="subcellular location">
    <subcellularLocation>
        <location evidence="5">Membrane</location>
        <topology evidence="5">Single-pass membrane protein</topology>
    </subcellularLocation>
</comment>
<keyword evidence="5" id="KW-0472">Membrane</keyword>
<accession>A0A8J2NQA5</accession>
<proteinExistence type="inferred from homology"/>
<comment type="catalytic activity">
    <reaction evidence="5">
        <text>glucuronate acceptor + UDP-alpha-D-glucuronate = acceptor beta-D-glucuronoside + UDP + H(+)</text>
        <dbReference type="Rhea" id="RHEA:21032"/>
        <dbReference type="ChEBI" id="CHEBI:15378"/>
        <dbReference type="ChEBI" id="CHEBI:58052"/>
        <dbReference type="ChEBI" id="CHEBI:58223"/>
        <dbReference type="ChEBI" id="CHEBI:132367"/>
        <dbReference type="ChEBI" id="CHEBI:132368"/>
        <dbReference type="EC" id="2.4.1.17"/>
    </reaction>
</comment>
<dbReference type="InterPro" id="IPR002213">
    <property type="entry name" value="UDP_glucos_trans"/>
</dbReference>
<keyword evidence="5" id="KW-0812">Transmembrane</keyword>
<feature type="chain" id="PRO_5035487813" description="UDP-glucuronosyltransferase" evidence="5">
    <location>
        <begin position="23"/>
        <end position="526"/>
    </location>
</feature>
<reference evidence="6" key="1">
    <citation type="submission" date="2021-06" db="EMBL/GenBank/DDBJ databases">
        <authorList>
            <person name="Hodson N. C."/>
            <person name="Mongue J. A."/>
            <person name="Jaron S. K."/>
        </authorList>
    </citation>
    <scope>NUCLEOTIDE SEQUENCE</scope>
</reference>
<dbReference type="PANTHER" id="PTHR48043:SF159">
    <property type="entry name" value="EG:EG0003.4 PROTEIN-RELATED"/>
    <property type="match status" value="1"/>
</dbReference>
<dbReference type="EMBL" id="CAJVCH010025117">
    <property type="protein sequence ID" value="CAG7697976.1"/>
    <property type="molecule type" value="Genomic_DNA"/>
</dbReference>
<dbReference type="OrthoDB" id="5835829at2759"/>
<protein>
    <recommendedName>
        <fullName evidence="5">UDP-glucuronosyltransferase</fullName>
        <ecNumber evidence="5">2.4.1.17</ecNumber>
    </recommendedName>
</protein>
<keyword evidence="3 4" id="KW-0808">Transferase</keyword>
<name>A0A8J2NQA5_9HEXA</name>
<dbReference type="Proteomes" id="UP000708208">
    <property type="component" value="Unassembled WGS sequence"/>
</dbReference>
<feature type="signal peptide" evidence="5">
    <location>
        <begin position="1"/>
        <end position="22"/>
    </location>
</feature>
<evidence type="ECO:0000256" key="1">
    <source>
        <dbReference type="ARBA" id="ARBA00009995"/>
    </source>
</evidence>
<dbReference type="CDD" id="cd03784">
    <property type="entry name" value="GT1_Gtf-like"/>
    <property type="match status" value="1"/>
</dbReference>
<dbReference type="EC" id="2.4.1.17" evidence="5"/>
<evidence type="ECO:0000256" key="2">
    <source>
        <dbReference type="ARBA" id="ARBA00022676"/>
    </source>
</evidence>
<keyword evidence="2 4" id="KW-0328">Glycosyltransferase</keyword>
<dbReference type="PROSITE" id="PS00375">
    <property type="entry name" value="UDPGT"/>
    <property type="match status" value="1"/>
</dbReference>
<evidence type="ECO:0000313" key="7">
    <source>
        <dbReference type="Proteomes" id="UP000708208"/>
    </source>
</evidence>
<gene>
    <name evidence="6" type="ORF">AFUS01_LOCUS4062</name>
</gene>
<dbReference type="PANTHER" id="PTHR48043">
    <property type="entry name" value="EG:EG0003.4 PROTEIN-RELATED"/>
    <property type="match status" value="1"/>
</dbReference>
<organism evidence="6 7">
    <name type="scientific">Allacma fusca</name>
    <dbReference type="NCBI Taxonomy" id="39272"/>
    <lineage>
        <taxon>Eukaryota</taxon>
        <taxon>Metazoa</taxon>
        <taxon>Ecdysozoa</taxon>
        <taxon>Arthropoda</taxon>
        <taxon>Hexapoda</taxon>
        <taxon>Collembola</taxon>
        <taxon>Symphypleona</taxon>
        <taxon>Sminthuridae</taxon>
        <taxon>Allacma</taxon>
    </lineage>
</organism>
<keyword evidence="7" id="KW-1185">Reference proteome</keyword>
<evidence type="ECO:0000256" key="5">
    <source>
        <dbReference type="RuleBase" id="RU362059"/>
    </source>
</evidence>
<dbReference type="GO" id="GO:0016020">
    <property type="term" value="C:membrane"/>
    <property type="evidence" value="ECO:0007669"/>
    <property type="project" value="UniProtKB-SubCell"/>
</dbReference>
<dbReference type="GO" id="GO:0015020">
    <property type="term" value="F:glucuronosyltransferase activity"/>
    <property type="evidence" value="ECO:0007669"/>
    <property type="project" value="UniProtKB-EC"/>
</dbReference>
<keyword evidence="5" id="KW-1133">Transmembrane helix</keyword>
<comment type="caution">
    <text evidence="6">The sequence shown here is derived from an EMBL/GenBank/DDBJ whole genome shotgun (WGS) entry which is preliminary data.</text>
</comment>
<dbReference type="FunFam" id="3.40.50.2000:FF:000021">
    <property type="entry name" value="UDP-glucuronosyltransferase"/>
    <property type="match status" value="1"/>
</dbReference>
<evidence type="ECO:0000256" key="3">
    <source>
        <dbReference type="ARBA" id="ARBA00022679"/>
    </source>
</evidence>
<evidence type="ECO:0000256" key="4">
    <source>
        <dbReference type="RuleBase" id="RU003718"/>
    </source>
</evidence>
<evidence type="ECO:0000313" key="6">
    <source>
        <dbReference type="EMBL" id="CAG7697976.1"/>
    </source>
</evidence>
<dbReference type="AlphaFoldDB" id="A0A8J2NQA5"/>